<reference evidence="2 3" key="1">
    <citation type="journal article" date="2014" name="Mol. Plant">
        <title>Chromosome Scale Genome Assembly and Transcriptome Profiling of Nannochloropsis gaditana in Nitrogen Depletion.</title>
        <authorList>
            <person name="Corteggiani Carpinelli E."/>
            <person name="Telatin A."/>
            <person name="Vitulo N."/>
            <person name="Forcato C."/>
            <person name="D'Angelo M."/>
            <person name="Schiavon R."/>
            <person name="Vezzi A."/>
            <person name="Giacometti G.M."/>
            <person name="Morosinotto T."/>
            <person name="Valle G."/>
        </authorList>
    </citation>
    <scope>NUCLEOTIDE SEQUENCE [LARGE SCALE GENOMIC DNA]</scope>
    <source>
        <strain evidence="2 3">B-31</strain>
    </source>
</reference>
<gene>
    <name evidence="2" type="ORF">Naga_101419g2</name>
</gene>
<organism evidence="2 3">
    <name type="scientific">Nannochloropsis gaditana</name>
    <dbReference type="NCBI Taxonomy" id="72520"/>
    <lineage>
        <taxon>Eukaryota</taxon>
        <taxon>Sar</taxon>
        <taxon>Stramenopiles</taxon>
        <taxon>Ochrophyta</taxon>
        <taxon>Eustigmatophyceae</taxon>
        <taxon>Eustigmatales</taxon>
        <taxon>Monodopsidaceae</taxon>
        <taxon>Nannochloropsis</taxon>
    </lineage>
</organism>
<keyword evidence="3" id="KW-1185">Reference proteome</keyword>
<dbReference type="OrthoDB" id="44277at2759"/>
<dbReference type="AlphaFoldDB" id="W7T1U2"/>
<proteinExistence type="predicted"/>
<dbReference type="Gene3D" id="3.40.50.1820">
    <property type="entry name" value="alpha/beta hydrolase"/>
    <property type="match status" value="1"/>
</dbReference>
<accession>W7T1U2</accession>
<dbReference type="EMBL" id="AZIL01002854">
    <property type="protein sequence ID" value="EWM20712.1"/>
    <property type="molecule type" value="Genomic_DNA"/>
</dbReference>
<keyword evidence="1" id="KW-0732">Signal</keyword>
<evidence type="ECO:0000313" key="3">
    <source>
        <dbReference type="Proteomes" id="UP000019335"/>
    </source>
</evidence>
<dbReference type="SUPFAM" id="SSF53474">
    <property type="entry name" value="alpha/beta-Hydrolases"/>
    <property type="match status" value="1"/>
</dbReference>
<comment type="caution">
    <text evidence="2">The sequence shown here is derived from an EMBL/GenBank/DDBJ whole genome shotgun (WGS) entry which is preliminary data.</text>
</comment>
<dbReference type="InterPro" id="IPR029058">
    <property type="entry name" value="AB_hydrolase_fold"/>
</dbReference>
<sequence length="249" mass="26764">MKVTVRTRGSSHQKASFCLLAAVLTAKAFQVPSLPCALPSTSSLPRSHYSSDPPLCQRTRIPAASPFLSVAFGHRVRRRGPPLVFSQSLMDTIITPTRIESLPGFTVVERIDGLAFVRYNHSTSSPSSTPPAASGKRGEVLYLPGLDGSGCTLGPQISDLVQEFDVWVLSIPADDRSALSKVVHAVIRHLEGREEERSLHAGRDRHCPVLIGESFGGLLAIHVLLALGTGRARALVRYEGGREGGRARG</sequence>
<feature type="signal peptide" evidence="1">
    <location>
        <begin position="1"/>
        <end position="28"/>
    </location>
</feature>
<evidence type="ECO:0000256" key="1">
    <source>
        <dbReference type="SAM" id="SignalP"/>
    </source>
</evidence>
<name>W7T1U2_9STRA</name>
<feature type="chain" id="PRO_5004900209" evidence="1">
    <location>
        <begin position="29"/>
        <end position="249"/>
    </location>
</feature>
<dbReference type="Proteomes" id="UP000019335">
    <property type="component" value="Unassembled WGS sequence"/>
</dbReference>
<evidence type="ECO:0000313" key="2">
    <source>
        <dbReference type="EMBL" id="EWM20712.1"/>
    </source>
</evidence>
<protein>
    <submittedName>
        <fullName evidence="2">Uncharacterized protein</fullName>
    </submittedName>
</protein>